<name>G4A9Y5_AGGAC</name>
<proteinExistence type="predicted"/>
<comment type="caution">
    <text evidence="1">The sequence shown here is derived from an EMBL/GenBank/DDBJ whole genome shotgun (WGS) entry which is preliminary data.</text>
</comment>
<sequence>MDKPGFVKWIKKWRGDLPLRFCRFIRISCANGQFVKQFTVV</sequence>
<dbReference type="Proteomes" id="UP000005508">
    <property type="component" value="Unassembled WGS sequence"/>
</dbReference>
<gene>
    <name evidence="1" type="ORF">SC1083_1658</name>
</gene>
<dbReference type="PATRIC" id="fig|907488.3.peg.1626"/>
<dbReference type="EMBL" id="AEJM01000036">
    <property type="protein sequence ID" value="EGY33097.1"/>
    <property type="molecule type" value="Genomic_DNA"/>
</dbReference>
<protein>
    <submittedName>
        <fullName evidence="1">Uncharacterized protein</fullName>
    </submittedName>
</protein>
<evidence type="ECO:0000313" key="2">
    <source>
        <dbReference type="Proteomes" id="UP000005508"/>
    </source>
</evidence>
<evidence type="ECO:0000313" key="1">
    <source>
        <dbReference type="EMBL" id="EGY33097.1"/>
    </source>
</evidence>
<accession>G4A9Y5</accession>
<dbReference type="AlphaFoldDB" id="G4A9Y5"/>
<organism evidence="1 2">
    <name type="scientific">Aggregatibacter actinomycetemcomitans serotype e str. SC1083</name>
    <dbReference type="NCBI Taxonomy" id="907488"/>
    <lineage>
        <taxon>Bacteria</taxon>
        <taxon>Pseudomonadati</taxon>
        <taxon>Pseudomonadota</taxon>
        <taxon>Gammaproteobacteria</taxon>
        <taxon>Pasteurellales</taxon>
        <taxon>Pasteurellaceae</taxon>
        <taxon>Aggregatibacter</taxon>
    </lineage>
</organism>
<reference evidence="1 2" key="1">
    <citation type="submission" date="2010-10" db="EMBL/GenBank/DDBJ databases">
        <authorList>
            <person name="Chen C."/>
            <person name="Kittichotirat W."/>
            <person name="Asikainen S."/>
            <person name="Bumgarner R."/>
        </authorList>
    </citation>
    <scope>NUCLEOTIDE SEQUENCE [LARGE SCALE GENOMIC DNA]</scope>
    <source>
        <strain evidence="1 2">SC1083</strain>
    </source>
</reference>